<comment type="caution">
    <text evidence="2">The sequence shown here is derived from an EMBL/GenBank/DDBJ whole genome shotgun (WGS) entry which is preliminary data.</text>
</comment>
<dbReference type="RefSeq" id="WP_058502478.1">
    <property type="nucleotide sequence ID" value="NZ_CP038273.1"/>
</dbReference>
<dbReference type="EMBL" id="LNYH01000126">
    <property type="protein sequence ID" value="KTD16028.1"/>
    <property type="molecule type" value="Genomic_DNA"/>
</dbReference>
<dbReference type="Proteomes" id="UP000054761">
    <property type="component" value="Unassembled WGS sequence"/>
</dbReference>
<dbReference type="STRING" id="454.Lisr_2175"/>
<evidence type="ECO:0000313" key="2">
    <source>
        <dbReference type="EMBL" id="KTD16028.1"/>
    </source>
</evidence>
<reference evidence="2 3" key="1">
    <citation type="submission" date="2015-11" db="EMBL/GenBank/DDBJ databases">
        <title>Genomic analysis of 38 Legionella species identifies large and diverse effector repertoires.</title>
        <authorList>
            <person name="Burstein D."/>
            <person name="Amaro F."/>
            <person name="Zusman T."/>
            <person name="Lifshitz Z."/>
            <person name="Cohen O."/>
            <person name="Gilbert J.A."/>
            <person name="Pupko T."/>
            <person name="Shuman H.A."/>
            <person name="Segal G."/>
        </authorList>
    </citation>
    <scope>NUCLEOTIDE SEQUENCE [LARGE SCALE GENOMIC DNA]</scope>
    <source>
        <strain evidence="2 3">Bercovier 4</strain>
    </source>
</reference>
<feature type="signal peptide" evidence="1">
    <location>
        <begin position="1"/>
        <end position="25"/>
    </location>
</feature>
<evidence type="ECO:0000256" key="1">
    <source>
        <dbReference type="SAM" id="SignalP"/>
    </source>
</evidence>
<dbReference type="OrthoDB" id="5653897at2"/>
<organism evidence="2 3">
    <name type="scientific">Legionella israelensis</name>
    <dbReference type="NCBI Taxonomy" id="454"/>
    <lineage>
        <taxon>Bacteria</taxon>
        <taxon>Pseudomonadati</taxon>
        <taxon>Pseudomonadota</taxon>
        <taxon>Gammaproteobacteria</taxon>
        <taxon>Legionellales</taxon>
        <taxon>Legionellaceae</taxon>
        <taxon>Legionella</taxon>
    </lineage>
</organism>
<evidence type="ECO:0008006" key="4">
    <source>
        <dbReference type="Google" id="ProtNLM"/>
    </source>
</evidence>
<gene>
    <name evidence="2" type="ORF">Lisr_2175</name>
</gene>
<dbReference type="AlphaFoldDB" id="A0A0W0V7B2"/>
<feature type="chain" id="PRO_5006914500" description="AttH domain-containing protein" evidence="1">
    <location>
        <begin position="26"/>
        <end position="309"/>
    </location>
</feature>
<evidence type="ECO:0000313" key="3">
    <source>
        <dbReference type="Proteomes" id="UP000054761"/>
    </source>
</evidence>
<name>A0A0W0V7B2_9GAMM</name>
<keyword evidence="3" id="KW-1185">Reference proteome</keyword>
<proteinExistence type="predicted"/>
<protein>
    <recommendedName>
        <fullName evidence="4">AttH domain-containing protein</fullName>
    </recommendedName>
</protein>
<accession>A0A0W0V7B2</accession>
<keyword evidence="1" id="KW-0732">Signal</keyword>
<sequence length="309" mass="34875">MNMKRGRFYLLLTLVSWVIGSGVHAIDPSSATENTVDLSAQPEYSNWLFSGLVNNENGETFAYIFSMQQTGHVFHVQTALFDGEKNKLLFSYDQRKTLNNTKELKLKVGHAFLNYNPINASWSFGVRLEKRKGFHFKVDMLSSSKNKSNAEALRPGLQLLVKQANRLNGYIQLGAHKEQFVTANYSWFSQIWLTTTELSSHAVCSVFCHLKDFSGFYALKLDEQDANHAALAGWRNAEGNDGKISQFVEVKRQNDRWSVDVTIPKFSIEFNDLLADVISMEKDGAGFFHQAQKGFCWVTEQPLGGGLLP</sequence>
<dbReference type="PATRIC" id="fig|454.4.peg.2377"/>